<dbReference type="PANTHER" id="PTHR10098">
    <property type="entry name" value="RAPSYN-RELATED"/>
    <property type="match status" value="1"/>
</dbReference>
<evidence type="ECO:0000259" key="3">
    <source>
        <dbReference type="Pfam" id="PF12770"/>
    </source>
</evidence>
<dbReference type="Pfam" id="PF12770">
    <property type="entry name" value="CHAT"/>
    <property type="match status" value="1"/>
</dbReference>
<dbReference type="EMBL" id="JAVDQD010000005">
    <property type="protein sequence ID" value="MDR6240531.1"/>
    <property type="molecule type" value="Genomic_DNA"/>
</dbReference>
<comment type="caution">
    <text evidence="4">The sequence shown here is derived from an EMBL/GenBank/DDBJ whole genome shotgun (WGS) entry which is preliminary data.</text>
</comment>
<keyword evidence="2" id="KW-0812">Transmembrane</keyword>
<evidence type="ECO:0000256" key="2">
    <source>
        <dbReference type="SAM" id="Phobius"/>
    </source>
</evidence>
<feature type="domain" description="CHAT" evidence="3">
    <location>
        <begin position="483"/>
        <end position="764"/>
    </location>
</feature>
<dbReference type="PROSITE" id="PS50005">
    <property type="entry name" value="TPR"/>
    <property type="match status" value="1"/>
</dbReference>
<keyword evidence="2" id="KW-1133">Transmembrane helix</keyword>
<reference evidence="4" key="1">
    <citation type="submission" date="2023-07" db="EMBL/GenBank/DDBJ databases">
        <title>Genomic Encyclopedia of Type Strains, Phase IV (KMG-IV): sequencing the most valuable type-strain genomes for metagenomic binning, comparative biology and taxonomic classification.</title>
        <authorList>
            <person name="Goeker M."/>
        </authorList>
    </citation>
    <scope>NUCLEOTIDE SEQUENCE</scope>
    <source>
        <strain evidence="4">DSM 26174</strain>
    </source>
</reference>
<evidence type="ECO:0000313" key="4">
    <source>
        <dbReference type="EMBL" id="MDR6240531.1"/>
    </source>
</evidence>
<organism evidence="4 5">
    <name type="scientific">Aureibacter tunicatorum</name>
    <dbReference type="NCBI Taxonomy" id="866807"/>
    <lineage>
        <taxon>Bacteria</taxon>
        <taxon>Pseudomonadati</taxon>
        <taxon>Bacteroidota</taxon>
        <taxon>Cytophagia</taxon>
        <taxon>Cytophagales</taxon>
        <taxon>Persicobacteraceae</taxon>
        <taxon>Aureibacter</taxon>
    </lineage>
</organism>
<dbReference type="Gene3D" id="1.25.40.10">
    <property type="entry name" value="Tetratricopeptide repeat domain"/>
    <property type="match status" value="1"/>
</dbReference>
<evidence type="ECO:0000313" key="5">
    <source>
        <dbReference type="Proteomes" id="UP001185092"/>
    </source>
</evidence>
<keyword evidence="5" id="KW-1185">Reference proteome</keyword>
<dbReference type="RefSeq" id="WP_309940539.1">
    <property type="nucleotide sequence ID" value="NZ_AP025306.1"/>
</dbReference>
<proteinExistence type="predicted"/>
<dbReference type="InterPro" id="IPR011990">
    <property type="entry name" value="TPR-like_helical_dom_sf"/>
</dbReference>
<feature type="transmembrane region" description="Helical" evidence="2">
    <location>
        <begin position="774"/>
        <end position="792"/>
    </location>
</feature>
<protein>
    <submittedName>
        <fullName evidence="4">CHAT domain-containing protein</fullName>
    </submittedName>
</protein>
<dbReference type="InterPro" id="IPR019734">
    <property type="entry name" value="TPR_rpt"/>
</dbReference>
<accession>A0AAE3XMB2</accession>
<dbReference type="Proteomes" id="UP001185092">
    <property type="component" value="Unassembled WGS sequence"/>
</dbReference>
<sequence length="799" mass="93833">MYYLIAGVNNFTENTQDYNYKRYYNLLGVLYYEKQEYHSAYDFVSRAIYYYEKNEYNKVNNFVLHYNKCKLAQKLGYSSVAENEMKFILDNKELLPRYINPELFSQFEFYLGSSWHNFQQKKFFESLSDIENAIKIIDDTPKASKVEHAKALYQKGLILYNLDSLDCSKKFYQKAKYLFKYIVDVNNYESNAIINSSYIGLAQISIKKKEWENAHNYLDSINLNFTRFTVQDSLSKDHRIFQLDQEIEILTTKADVAFNIYLHDQKKEYLEEASNYYLRAEESIDILRQVSYQFADKAAILKKYHQFYEKALNCFYQLYEIDPENELTKKIIFKLVENNHSAILKDHKQSLELKSDSTKKIEQELLQKKSDILKADISDSIKEDSIKILNIRLRLLNSKYLETANDSNNEELFIALKSSLALRRSTYISYFMGSDYLYVILVNKNNFLVDRIELNEDNKEIILKTYEALHVKRSRHIAFTGKKEAKKLYQLLIEPYKEYFRTTDQILLTSGGLLSYIPFDLLIDRNNKYLIESYQICNTLSAKEWLRSIEKDREIDMENVLAMAPFTSLKFNDQQFFRNSSKLSELPHTIKEIRPICQTPILNRDATKEYFINNVSDYPIIHLATHARINTNKPEYSHILFYPEPHRESRLFAHEIASMDLPNTHIISLSACQTGDGQWREGEGIVSLARAFIYAGASNTLMSMWIADDEATAFIFQKFYHYINMGYGKAKALRKAKLDFMAESKFKSISDNPFYWAHIQLIGNNGPPREDHKVILLIVFVSFCISCVVLCIHKLQKGK</sequence>
<dbReference type="InterPro" id="IPR024983">
    <property type="entry name" value="CHAT_dom"/>
</dbReference>
<keyword evidence="1" id="KW-0802">TPR repeat</keyword>
<evidence type="ECO:0000256" key="1">
    <source>
        <dbReference type="PROSITE-ProRule" id="PRU00339"/>
    </source>
</evidence>
<dbReference type="PANTHER" id="PTHR10098:SF108">
    <property type="entry name" value="TETRATRICOPEPTIDE REPEAT PROTEIN 28"/>
    <property type="match status" value="1"/>
</dbReference>
<feature type="repeat" description="TPR" evidence="1">
    <location>
        <begin position="21"/>
        <end position="54"/>
    </location>
</feature>
<name>A0AAE3XMB2_9BACT</name>
<dbReference type="AlphaFoldDB" id="A0AAE3XMB2"/>
<dbReference type="SUPFAM" id="SSF48452">
    <property type="entry name" value="TPR-like"/>
    <property type="match status" value="1"/>
</dbReference>
<gene>
    <name evidence="4" type="ORF">HNQ88_003607</name>
</gene>
<keyword evidence="2" id="KW-0472">Membrane</keyword>